<organism evidence="3 4">
    <name type="scientific">Halolamina litorea</name>
    <dbReference type="NCBI Taxonomy" id="1515593"/>
    <lineage>
        <taxon>Archaea</taxon>
        <taxon>Methanobacteriati</taxon>
        <taxon>Methanobacteriota</taxon>
        <taxon>Stenosarchaea group</taxon>
        <taxon>Halobacteria</taxon>
        <taxon>Halobacteriales</taxon>
        <taxon>Haloferacaceae</taxon>
    </lineage>
</organism>
<feature type="compositionally biased region" description="Basic and acidic residues" evidence="1">
    <location>
        <begin position="348"/>
        <end position="362"/>
    </location>
</feature>
<dbReference type="Proteomes" id="UP001597139">
    <property type="component" value="Unassembled WGS sequence"/>
</dbReference>
<feature type="transmembrane region" description="Helical" evidence="2">
    <location>
        <begin position="73"/>
        <end position="92"/>
    </location>
</feature>
<evidence type="ECO:0000256" key="1">
    <source>
        <dbReference type="SAM" id="MobiDB-lite"/>
    </source>
</evidence>
<accession>A0ABD6BNX2</accession>
<protein>
    <submittedName>
        <fullName evidence="3">PrsW family glutamic-type intramembrane protease</fullName>
        <ecNumber evidence="3">3.4.-.-</ecNumber>
    </submittedName>
</protein>
<dbReference type="Pfam" id="PF13367">
    <property type="entry name" value="PrsW-protease"/>
    <property type="match status" value="1"/>
</dbReference>
<comment type="caution">
    <text evidence="3">The sequence shown here is derived from an EMBL/GenBank/DDBJ whole genome shotgun (WGS) entry which is preliminary data.</text>
</comment>
<keyword evidence="2" id="KW-0472">Membrane</keyword>
<name>A0ABD6BNX2_9EURY</name>
<dbReference type="EC" id="3.4.-.-" evidence="3"/>
<feature type="transmembrane region" description="Helical" evidence="2">
    <location>
        <begin position="129"/>
        <end position="149"/>
    </location>
</feature>
<evidence type="ECO:0000313" key="3">
    <source>
        <dbReference type="EMBL" id="MFD1566778.1"/>
    </source>
</evidence>
<feature type="transmembrane region" description="Helical" evidence="2">
    <location>
        <begin position="281"/>
        <end position="299"/>
    </location>
</feature>
<dbReference type="GO" id="GO:0006508">
    <property type="term" value="P:proteolysis"/>
    <property type="evidence" value="ECO:0007669"/>
    <property type="project" value="UniProtKB-KW"/>
</dbReference>
<reference evidence="3 4" key="1">
    <citation type="journal article" date="2019" name="Int. J. Syst. Evol. Microbiol.">
        <title>The Global Catalogue of Microorganisms (GCM) 10K type strain sequencing project: providing services to taxonomists for standard genome sequencing and annotation.</title>
        <authorList>
            <consortium name="The Broad Institute Genomics Platform"/>
            <consortium name="The Broad Institute Genome Sequencing Center for Infectious Disease"/>
            <person name="Wu L."/>
            <person name="Ma J."/>
        </authorList>
    </citation>
    <scope>NUCLEOTIDE SEQUENCE [LARGE SCALE GENOMIC DNA]</scope>
    <source>
        <strain evidence="3 4">CGMCC 1.12859</strain>
    </source>
</reference>
<keyword evidence="4" id="KW-1185">Reference proteome</keyword>
<feature type="transmembrane region" description="Helical" evidence="2">
    <location>
        <begin position="104"/>
        <end position="123"/>
    </location>
</feature>
<gene>
    <name evidence="3" type="ORF">ACFSAU_04670</name>
</gene>
<proteinExistence type="predicted"/>
<feature type="compositionally biased region" description="Gly residues" evidence="1">
    <location>
        <begin position="363"/>
        <end position="377"/>
    </location>
</feature>
<evidence type="ECO:0000313" key="4">
    <source>
        <dbReference type="Proteomes" id="UP001597139"/>
    </source>
</evidence>
<dbReference type="InterPro" id="IPR026898">
    <property type="entry name" value="PrsW"/>
</dbReference>
<keyword evidence="3" id="KW-0378">Hydrolase</keyword>
<evidence type="ECO:0000256" key="2">
    <source>
        <dbReference type="SAM" id="Phobius"/>
    </source>
</evidence>
<keyword evidence="3" id="KW-0645">Protease</keyword>
<keyword evidence="2" id="KW-1133">Transmembrane helix</keyword>
<sequence length="433" mass="45871">MTDTDPVESATTDGRDLYDIATWEPRTVLDRAAVGLHSALAGGARLFVVLLAAFVFLAQIGGVVWLASRRPTLGAVALLSALPAFLLVAFVWRQDVVEKEPLDTLAITFVLSVLFASFAATANTYLQQWFGLIPVVGMTLFFFLVVAPVEETVKWLAIRLHAYRRPEFDAVIDGAVYGAVAGLGFATIENTLYVVRGFIEAQEAGVTQAIGAALGTATSRALAGPGHVIYSAWAGYYLGLAKFNRDNRGPIVVKGLLIAALIHGTYNTVVTYAPLSILPGWGYVVFVIAFDGFFFYLLYRKLKRYRLTYLDTVDEGSENDGTPEVETATESQDPESSSDPGPVWDAPNRTDGESSDDRRDGEFGNGESAGGEPGGDGTTDSEPADVAGPADDGTTDDESDVSAADDTGAGEASPDDGGETADRAGEEDGAGPN</sequence>
<dbReference type="PANTHER" id="PTHR36844:SF1">
    <property type="entry name" value="PROTEASE PRSW"/>
    <property type="match status" value="1"/>
</dbReference>
<feature type="transmembrane region" description="Helical" evidence="2">
    <location>
        <begin position="46"/>
        <end position="67"/>
    </location>
</feature>
<feature type="compositionally biased region" description="Acidic residues" evidence="1">
    <location>
        <begin position="314"/>
        <end position="323"/>
    </location>
</feature>
<dbReference type="GO" id="GO:0008233">
    <property type="term" value="F:peptidase activity"/>
    <property type="evidence" value="ECO:0007669"/>
    <property type="project" value="UniProtKB-KW"/>
</dbReference>
<dbReference type="EMBL" id="JBHUCZ010000001">
    <property type="protein sequence ID" value="MFD1566778.1"/>
    <property type="molecule type" value="Genomic_DNA"/>
</dbReference>
<dbReference type="AlphaFoldDB" id="A0ABD6BNX2"/>
<feature type="transmembrane region" description="Helical" evidence="2">
    <location>
        <begin position="251"/>
        <end position="275"/>
    </location>
</feature>
<dbReference type="PANTHER" id="PTHR36844">
    <property type="entry name" value="PROTEASE PRSW"/>
    <property type="match status" value="1"/>
</dbReference>
<feature type="compositionally biased region" description="Polar residues" evidence="1">
    <location>
        <begin position="328"/>
        <end position="339"/>
    </location>
</feature>
<keyword evidence="2" id="KW-0812">Transmembrane</keyword>
<dbReference type="RefSeq" id="WP_267646069.1">
    <property type="nucleotide sequence ID" value="NZ_JANHGR010000001.1"/>
</dbReference>
<feature type="region of interest" description="Disordered" evidence="1">
    <location>
        <begin position="314"/>
        <end position="433"/>
    </location>
</feature>